<reference evidence="1 2" key="1">
    <citation type="submission" date="2021-01" db="EMBL/GenBank/DDBJ databases">
        <title>Whole genome shotgun sequence of Plantactinospora mayteni NBRC 109088.</title>
        <authorList>
            <person name="Komaki H."/>
            <person name="Tamura T."/>
        </authorList>
    </citation>
    <scope>NUCLEOTIDE SEQUENCE [LARGE SCALE GENOMIC DNA]</scope>
    <source>
        <strain evidence="1 2">NBRC 109088</strain>
    </source>
</reference>
<evidence type="ECO:0000313" key="2">
    <source>
        <dbReference type="Proteomes" id="UP000621500"/>
    </source>
</evidence>
<protein>
    <submittedName>
        <fullName evidence="1">Uncharacterized protein</fullName>
    </submittedName>
</protein>
<keyword evidence="2" id="KW-1185">Reference proteome</keyword>
<evidence type="ECO:0000313" key="1">
    <source>
        <dbReference type="EMBL" id="GIG94111.1"/>
    </source>
</evidence>
<gene>
    <name evidence="1" type="ORF">Pma05_06840</name>
</gene>
<comment type="caution">
    <text evidence="1">The sequence shown here is derived from an EMBL/GenBank/DDBJ whole genome shotgun (WGS) entry which is preliminary data.</text>
</comment>
<name>A0ABQ4EIQ0_9ACTN</name>
<dbReference type="EMBL" id="BONX01000003">
    <property type="protein sequence ID" value="GIG94111.1"/>
    <property type="molecule type" value="Genomic_DNA"/>
</dbReference>
<organism evidence="1 2">
    <name type="scientific">Plantactinospora mayteni</name>
    <dbReference type="NCBI Taxonomy" id="566021"/>
    <lineage>
        <taxon>Bacteria</taxon>
        <taxon>Bacillati</taxon>
        <taxon>Actinomycetota</taxon>
        <taxon>Actinomycetes</taxon>
        <taxon>Micromonosporales</taxon>
        <taxon>Micromonosporaceae</taxon>
        <taxon>Plantactinospora</taxon>
    </lineage>
</organism>
<sequence length="169" mass="18568">MVVHRPVASRAGAGTMMYDGPLGMSIDSAREIVQEHAVKPCGQCRGDRCWLLEWALKLVIHGDYEVRQDMICAVTLAARRIADVHKHGDDGLCSPCLRPDCEPRKTARHWLAVIKELPPADPTPDDIEDARLVRKAHHGYGCPDCTPAGCSTDEWAVQVVFDAIAKDSS</sequence>
<accession>A0ABQ4EIQ0</accession>
<dbReference type="Proteomes" id="UP000621500">
    <property type="component" value="Unassembled WGS sequence"/>
</dbReference>
<proteinExistence type="predicted"/>